<reference evidence="3 4" key="1">
    <citation type="journal article" date="2006" name="Science">
        <title>Phytophthora genome sequences uncover evolutionary origins and mechanisms of pathogenesis.</title>
        <authorList>
            <person name="Tyler B.M."/>
            <person name="Tripathy S."/>
            <person name="Zhang X."/>
            <person name="Dehal P."/>
            <person name="Jiang R.H."/>
            <person name="Aerts A."/>
            <person name="Arredondo F.D."/>
            <person name="Baxter L."/>
            <person name="Bensasson D."/>
            <person name="Beynon J.L."/>
            <person name="Chapman J."/>
            <person name="Damasceno C.M."/>
            <person name="Dorrance A.E."/>
            <person name="Dou D."/>
            <person name="Dickerman A.W."/>
            <person name="Dubchak I.L."/>
            <person name="Garbelotto M."/>
            <person name="Gijzen M."/>
            <person name="Gordon S.G."/>
            <person name="Govers F."/>
            <person name="Grunwald N.J."/>
            <person name="Huang W."/>
            <person name="Ivors K.L."/>
            <person name="Jones R.W."/>
            <person name="Kamoun S."/>
            <person name="Krampis K."/>
            <person name="Lamour K.H."/>
            <person name="Lee M.K."/>
            <person name="McDonald W.H."/>
            <person name="Medina M."/>
            <person name="Meijer H.J."/>
            <person name="Nordberg E.K."/>
            <person name="Maclean D.J."/>
            <person name="Ospina-Giraldo M.D."/>
            <person name="Morris P.F."/>
            <person name="Phuntumart V."/>
            <person name="Putnam N.H."/>
            <person name="Rash S."/>
            <person name="Rose J.K."/>
            <person name="Sakihama Y."/>
            <person name="Salamov A.A."/>
            <person name="Savidor A."/>
            <person name="Scheuring C.F."/>
            <person name="Smith B.M."/>
            <person name="Sobral B.W."/>
            <person name="Terry A."/>
            <person name="Torto-Alalibo T.A."/>
            <person name="Win J."/>
            <person name="Xu Z."/>
            <person name="Zhang H."/>
            <person name="Grigoriev I.V."/>
            <person name="Rokhsar D.S."/>
            <person name="Boore J.L."/>
        </authorList>
    </citation>
    <scope>NUCLEOTIDE SEQUENCE [LARGE SCALE GENOMIC DNA]</scope>
    <source>
        <strain evidence="3 4">P6497</strain>
    </source>
</reference>
<feature type="region of interest" description="Disordered" evidence="2">
    <location>
        <begin position="435"/>
        <end position="483"/>
    </location>
</feature>
<evidence type="ECO:0000313" key="4">
    <source>
        <dbReference type="Proteomes" id="UP000002640"/>
    </source>
</evidence>
<organism evidence="3 4">
    <name type="scientific">Phytophthora sojae (strain P6497)</name>
    <name type="common">Soybean stem and root rot agent</name>
    <name type="synonym">Phytophthora megasperma f. sp. glycines</name>
    <dbReference type="NCBI Taxonomy" id="1094619"/>
    <lineage>
        <taxon>Eukaryota</taxon>
        <taxon>Sar</taxon>
        <taxon>Stramenopiles</taxon>
        <taxon>Oomycota</taxon>
        <taxon>Peronosporomycetes</taxon>
        <taxon>Peronosporales</taxon>
        <taxon>Peronosporaceae</taxon>
        <taxon>Phytophthora</taxon>
    </lineage>
</organism>
<dbReference type="Proteomes" id="UP000002640">
    <property type="component" value="Unassembled WGS sequence"/>
</dbReference>
<protein>
    <recommendedName>
        <fullName evidence="5">M96 mating-specific protein family</fullName>
    </recommendedName>
</protein>
<dbReference type="GeneID" id="20637741"/>
<dbReference type="AlphaFoldDB" id="G4YPC9"/>
<dbReference type="RefSeq" id="XP_009515184.1">
    <property type="nucleotide sequence ID" value="XM_009516889.1"/>
</dbReference>
<keyword evidence="4" id="KW-1185">Reference proteome</keyword>
<sequence length="904" mass="101608">MAGKALVPDDDETLKAALSFIDEFSSDEGLSATQVAVIGSTDLLTDETAVSGGTFSRSVLNARAPRCKTPLLLEANGDAATNRKRINERKKLLRKTGVYGDPNRARNARRVEITHLKEQIEKLQIDLQTLEGQKDRSKGKAATPKSSAAISIIQIPSMWQAIADSQRKRREGSELENVRLKLILDRQQKIAGNLRSLMEKRARQLTTECSSFMDVSAPKPPVVHVLDFRGDIADFEALFRLNEAAYREVDAIFADNGLADVVISPSDVHIREGVGGKYLELFANKILPFKLSDTTEAAWDHFKGIKKHASNGNVYAKAAKNLDEPYTIIEDFTKELYSNNSRADIKVKQVMRRYVEPDRDVVIWMSHVSPTEIKHKMLHQEPGTRFDPANARVLTNFLIGNTVQNIRNHQDRIEGALADDDDKVLEATMSFIDEFSFDEPEPERGPSASVSASKAPAQQMQTQADSVTTAPEPSYAPNAIDTVKLRRRNSGHATKPTASSSVPSILSLDTSGMTRREKIVARNARKKLLRKAGIYGDSNRVRNERKLEIAYLRDRIDKLQIDLKTFQTHQDGRLHVDAPRSNHPPANALILTTNSTSPISSVWQEIADRQQRRRKEAERENIRLKLVMERQRRVANTLSSLLQKRASQLESDCSCFSSLNCPRHQIVHVLDYHGDVSSFQGLFRHLDAAYHDIDAVFAANGLSSMVITPSDVHIRQGVGGRYLEVFSNKVLPFKLQDAAEAAWDHFKGTDKHMGNGSLYAKAKRDLDEPYTIIEEFTKEVFSNSSRADVKMKQVVRRFVEPDRDVVIWVASVAPTEIKHKMLKGLTYHLRGYALTKRSTASTAAQELSQLQFCYLISLDQDMKPDNMRALTNFLVVNTAQNMRVHQSGIENRLIDQALRHQHQH</sequence>
<dbReference type="PANTHER" id="PTHR35796">
    <property type="entry name" value="HYPOTHETICAL CYTOSOLIC PROTEIN"/>
    <property type="match status" value="1"/>
</dbReference>
<dbReference type="PANTHER" id="PTHR35796:SF3">
    <property type="entry name" value="BHLH DOMAIN-CONTAINING PROTEIN"/>
    <property type="match status" value="1"/>
</dbReference>
<dbReference type="KEGG" id="psoj:PHYSODRAFT_247651"/>
<gene>
    <name evidence="3" type="ORF">PHYSODRAFT_247651</name>
</gene>
<dbReference type="SMR" id="G4YPC9"/>
<name>G4YPC9_PHYSP</name>
<dbReference type="EMBL" id="JH159151">
    <property type="protein sequence ID" value="EGZ27909.1"/>
    <property type="molecule type" value="Genomic_DNA"/>
</dbReference>
<evidence type="ECO:0000256" key="2">
    <source>
        <dbReference type="SAM" id="MobiDB-lite"/>
    </source>
</evidence>
<feature type="coiled-coil region" evidence="1">
    <location>
        <begin position="113"/>
        <end position="140"/>
    </location>
</feature>
<feature type="compositionally biased region" description="Polar residues" evidence="2">
    <location>
        <begin position="458"/>
        <end position="471"/>
    </location>
</feature>
<evidence type="ECO:0008006" key="5">
    <source>
        <dbReference type="Google" id="ProtNLM"/>
    </source>
</evidence>
<evidence type="ECO:0000256" key="1">
    <source>
        <dbReference type="SAM" id="Coils"/>
    </source>
</evidence>
<accession>G4YPC9</accession>
<feature type="coiled-coil region" evidence="1">
    <location>
        <begin position="607"/>
        <end position="634"/>
    </location>
</feature>
<feature type="compositionally biased region" description="Low complexity" evidence="2">
    <location>
        <begin position="446"/>
        <end position="457"/>
    </location>
</feature>
<dbReference type="InParanoid" id="G4YPC9"/>
<evidence type="ECO:0000313" key="3">
    <source>
        <dbReference type="EMBL" id="EGZ27909.1"/>
    </source>
</evidence>
<keyword evidence="1" id="KW-0175">Coiled coil</keyword>
<proteinExistence type="predicted"/>
<dbReference type="OMA" id="KSVWLEQ"/>